<keyword evidence="1" id="KW-0472">Membrane</keyword>
<protein>
    <submittedName>
        <fullName evidence="2">Uncharacterized protein</fullName>
    </submittedName>
</protein>
<evidence type="ECO:0000256" key="1">
    <source>
        <dbReference type="SAM" id="Phobius"/>
    </source>
</evidence>
<evidence type="ECO:0000313" key="2">
    <source>
        <dbReference type="EMBL" id="CEM11108.1"/>
    </source>
</evidence>
<feature type="transmembrane region" description="Helical" evidence="1">
    <location>
        <begin position="138"/>
        <end position="162"/>
    </location>
</feature>
<feature type="transmembrane region" description="Helical" evidence="1">
    <location>
        <begin position="284"/>
        <end position="305"/>
    </location>
</feature>
<name>A0A0G4FCZ9_VITBC</name>
<feature type="transmembrane region" description="Helical" evidence="1">
    <location>
        <begin position="312"/>
        <end position="330"/>
    </location>
</feature>
<dbReference type="VEuPathDB" id="CryptoDB:Vbra_3070"/>
<dbReference type="PhylomeDB" id="A0A0G4FCZ9"/>
<organism evidence="2 3">
    <name type="scientific">Vitrella brassicaformis (strain CCMP3155)</name>
    <dbReference type="NCBI Taxonomy" id="1169540"/>
    <lineage>
        <taxon>Eukaryota</taxon>
        <taxon>Sar</taxon>
        <taxon>Alveolata</taxon>
        <taxon>Colpodellida</taxon>
        <taxon>Vitrellaceae</taxon>
        <taxon>Vitrella</taxon>
    </lineage>
</organism>
<dbReference type="Proteomes" id="UP000041254">
    <property type="component" value="Unassembled WGS sequence"/>
</dbReference>
<dbReference type="AlphaFoldDB" id="A0A0G4FCZ9"/>
<gene>
    <name evidence="2" type="ORF">Vbra_3070</name>
</gene>
<reference evidence="2 3" key="1">
    <citation type="submission" date="2014-11" db="EMBL/GenBank/DDBJ databases">
        <authorList>
            <person name="Zhu J."/>
            <person name="Qi W."/>
            <person name="Song R."/>
        </authorList>
    </citation>
    <scope>NUCLEOTIDE SEQUENCE [LARGE SCALE GENOMIC DNA]</scope>
</reference>
<accession>A0A0G4FCZ9</accession>
<sequence length="434" mass="50117">MDANTMMDDRTQRMFELELMRLDGHSPRNAGKVSSQEEIEMVAAPQERRQGTDIAADVMIKRAPRDAIHKRMNYVNWFFALVVVFLAVIHVLAEQVVADLPSFYDDYGFFAFPTIQSYIDQSTNTTKHYRVESSGLSVFYAILWALVATAGLYTFILHAAFFRRKISNLNRHKWKSFVRAHQRRQSIKQLHTISQRHISKRSVGGQATEGLDETRWSACLRSARIIWIEALLLLEAILGVGGRLFWTSYFVDEIFTGHLQLYRVFYIGGWDILRTHGETPPGHWAAFTSLSLIIALHSCVLLWAWLSKKRGLAILLSFVVNMTYAAHQIGTGLDWTGRTRGVTLGTLVQLRSANFLFFLAVWYPLWKEAHTLHTLDGLIMVRNYLRWKQHNARKLHPTIQPRTTCMRPLPMPALRMWQKMRTRPLSLSAMCPRR</sequence>
<dbReference type="InParanoid" id="A0A0G4FCZ9"/>
<dbReference type="EMBL" id="CDMY01000409">
    <property type="protein sequence ID" value="CEM11108.1"/>
    <property type="molecule type" value="Genomic_DNA"/>
</dbReference>
<feature type="transmembrane region" description="Helical" evidence="1">
    <location>
        <begin position="74"/>
        <end position="93"/>
    </location>
</feature>
<keyword evidence="1" id="KW-0812">Transmembrane</keyword>
<evidence type="ECO:0000313" key="3">
    <source>
        <dbReference type="Proteomes" id="UP000041254"/>
    </source>
</evidence>
<proteinExistence type="predicted"/>
<feature type="transmembrane region" description="Helical" evidence="1">
    <location>
        <begin position="342"/>
        <end position="365"/>
    </location>
</feature>
<feature type="transmembrane region" description="Helical" evidence="1">
    <location>
        <begin position="225"/>
        <end position="246"/>
    </location>
</feature>
<keyword evidence="1" id="KW-1133">Transmembrane helix</keyword>
<keyword evidence="3" id="KW-1185">Reference proteome</keyword>